<feature type="transmembrane region" description="Helical" evidence="1">
    <location>
        <begin position="127"/>
        <end position="146"/>
    </location>
</feature>
<evidence type="ECO:0000313" key="3">
    <source>
        <dbReference type="Proteomes" id="UP000192738"/>
    </source>
</evidence>
<name>A0A1W2AQY5_9FIRM</name>
<dbReference type="RefSeq" id="WP_084575277.1">
    <property type="nucleotide sequence ID" value="NZ_CP155572.1"/>
</dbReference>
<evidence type="ECO:0008006" key="4">
    <source>
        <dbReference type="Google" id="ProtNLM"/>
    </source>
</evidence>
<dbReference type="EMBL" id="FWXI01000006">
    <property type="protein sequence ID" value="SMC63083.1"/>
    <property type="molecule type" value="Genomic_DNA"/>
</dbReference>
<evidence type="ECO:0000313" key="2">
    <source>
        <dbReference type="EMBL" id="SMC63083.1"/>
    </source>
</evidence>
<accession>A0A1W2AQY5</accession>
<reference evidence="2 3" key="1">
    <citation type="submission" date="2017-04" db="EMBL/GenBank/DDBJ databases">
        <authorList>
            <person name="Afonso C.L."/>
            <person name="Miller P.J."/>
            <person name="Scott M.A."/>
            <person name="Spackman E."/>
            <person name="Goraichik I."/>
            <person name="Dimitrov K.M."/>
            <person name="Suarez D.L."/>
            <person name="Swayne D.E."/>
        </authorList>
    </citation>
    <scope>NUCLEOTIDE SEQUENCE [LARGE SCALE GENOMIC DNA]</scope>
    <source>
        <strain evidence="2 3">DSM 5090</strain>
    </source>
</reference>
<feature type="transmembrane region" description="Helical" evidence="1">
    <location>
        <begin position="43"/>
        <end position="62"/>
    </location>
</feature>
<keyword evidence="1" id="KW-0812">Transmembrane</keyword>
<protein>
    <recommendedName>
        <fullName evidence="4">Holin</fullName>
    </recommendedName>
</protein>
<proteinExistence type="predicted"/>
<keyword evidence="1" id="KW-1133">Transmembrane helix</keyword>
<dbReference type="Proteomes" id="UP000192738">
    <property type="component" value="Unassembled WGS sequence"/>
</dbReference>
<feature type="transmembrane region" description="Helical" evidence="1">
    <location>
        <begin position="104"/>
        <end position="121"/>
    </location>
</feature>
<sequence length="189" mass="20572">MDFSNLAIDFSRPLDAVMQSWLVKLVLSVALTLGNYLSGASWIWPFVLFWSLVLMDGVSKILSLSVQTLKNSGSQGGIVDGYRMAVNKGVISSQIAREKFVPKILFYFITVTGANIVSVIAKWAMPILGDIAFVPAGLAYVYLSWVEWQSICENGRDAGINCMGPLAIMASKKKNELLGNTDDGGKDNV</sequence>
<organism evidence="2 3">
    <name type="scientific">Sporomusa malonica</name>
    <dbReference type="NCBI Taxonomy" id="112901"/>
    <lineage>
        <taxon>Bacteria</taxon>
        <taxon>Bacillati</taxon>
        <taxon>Bacillota</taxon>
        <taxon>Negativicutes</taxon>
        <taxon>Selenomonadales</taxon>
        <taxon>Sporomusaceae</taxon>
        <taxon>Sporomusa</taxon>
    </lineage>
</organism>
<dbReference type="STRING" id="112901.SAMN04488500_10653"/>
<keyword evidence="3" id="KW-1185">Reference proteome</keyword>
<keyword evidence="1" id="KW-0472">Membrane</keyword>
<evidence type="ECO:0000256" key="1">
    <source>
        <dbReference type="SAM" id="Phobius"/>
    </source>
</evidence>
<gene>
    <name evidence="2" type="ORF">SAMN04488500_10653</name>
</gene>
<dbReference type="AlphaFoldDB" id="A0A1W2AQY5"/>